<proteinExistence type="predicted"/>
<accession>A0A4R2QAW4</accession>
<reference evidence="1 2" key="1">
    <citation type="submission" date="2019-03" db="EMBL/GenBank/DDBJ databases">
        <title>Genomic Encyclopedia of Type Strains, Phase IV (KMG-IV): sequencing the most valuable type-strain genomes for metagenomic binning, comparative biology and taxonomic classification.</title>
        <authorList>
            <person name="Goeker M."/>
        </authorList>
    </citation>
    <scope>NUCLEOTIDE SEQUENCE [LARGE SCALE GENOMIC DNA]</scope>
    <source>
        <strain evidence="1 2">DSM 18063</strain>
    </source>
</reference>
<evidence type="ECO:0000313" key="2">
    <source>
        <dbReference type="Proteomes" id="UP000294835"/>
    </source>
</evidence>
<evidence type="ECO:0000313" key="1">
    <source>
        <dbReference type="EMBL" id="TCP43965.1"/>
    </source>
</evidence>
<keyword evidence="2" id="KW-1185">Reference proteome</keyword>
<dbReference type="Proteomes" id="UP000294835">
    <property type="component" value="Unassembled WGS sequence"/>
</dbReference>
<dbReference type="RefSeq" id="WP_132460128.1">
    <property type="nucleotide sequence ID" value="NZ_SLXP01000001.1"/>
</dbReference>
<protein>
    <submittedName>
        <fullName evidence="1">Uncharacterized protein</fullName>
    </submittedName>
</protein>
<gene>
    <name evidence="1" type="ORF">EV662_10150</name>
</gene>
<sequence>MSGALDFGELLAALRLFAGATVSAANPHDLRRFVAAEDSRALAAFRAVAPVPSDPARMEGPTIYGREIVRDARLPAGVAVLQVPGARARAVAYAPEAAPAAAALDRAAELGRHVELATAFRPGRESR</sequence>
<comment type="caution">
    <text evidence="1">The sequence shown here is derived from an EMBL/GenBank/DDBJ whole genome shotgun (WGS) entry which is preliminary data.</text>
</comment>
<dbReference type="EMBL" id="SLXP01000001">
    <property type="protein sequence ID" value="TCP43965.1"/>
    <property type="molecule type" value="Genomic_DNA"/>
</dbReference>
<dbReference type="AlphaFoldDB" id="A0A4R2QAW4"/>
<organism evidence="1 2">
    <name type="scientific">Rhodovulum marinum</name>
    <dbReference type="NCBI Taxonomy" id="320662"/>
    <lineage>
        <taxon>Bacteria</taxon>
        <taxon>Pseudomonadati</taxon>
        <taxon>Pseudomonadota</taxon>
        <taxon>Alphaproteobacteria</taxon>
        <taxon>Rhodobacterales</taxon>
        <taxon>Paracoccaceae</taxon>
        <taxon>Rhodovulum</taxon>
    </lineage>
</organism>
<name>A0A4R2QAW4_9RHOB</name>